<dbReference type="EMBL" id="BBWV01000001">
    <property type="protein sequence ID" value="GAO41641.1"/>
    <property type="molecule type" value="Genomic_DNA"/>
</dbReference>
<proteinExistence type="predicted"/>
<protein>
    <submittedName>
        <fullName evidence="3">Uncharacterized protein</fullName>
    </submittedName>
</protein>
<feature type="signal peptide" evidence="2">
    <location>
        <begin position="1"/>
        <end position="20"/>
    </location>
</feature>
<feature type="chain" id="PRO_5002429863" evidence="2">
    <location>
        <begin position="21"/>
        <end position="56"/>
    </location>
</feature>
<gene>
    <name evidence="3" type="ORF">FPE01S_01_06550</name>
</gene>
<dbReference type="AlphaFoldDB" id="A0A0E9MW40"/>
<feature type="region of interest" description="Disordered" evidence="1">
    <location>
        <begin position="20"/>
        <end position="56"/>
    </location>
</feature>
<organism evidence="3 4">
    <name type="scientific">Flavihumibacter petaseus NBRC 106054</name>
    <dbReference type="NCBI Taxonomy" id="1220578"/>
    <lineage>
        <taxon>Bacteria</taxon>
        <taxon>Pseudomonadati</taxon>
        <taxon>Bacteroidota</taxon>
        <taxon>Chitinophagia</taxon>
        <taxon>Chitinophagales</taxon>
        <taxon>Chitinophagaceae</taxon>
        <taxon>Flavihumibacter</taxon>
    </lineage>
</organism>
<evidence type="ECO:0000256" key="2">
    <source>
        <dbReference type="SAM" id="SignalP"/>
    </source>
</evidence>
<accession>A0A0E9MW40</accession>
<evidence type="ECO:0000313" key="4">
    <source>
        <dbReference type="Proteomes" id="UP000033121"/>
    </source>
</evidence>
<dbReference type="Proteomes" id="UP000033121">
    <property type="component" value="Unassembled WGS sequence"/>
</dbReference>
<name>A0A0E9MW40_9BACT</name>
<evidence type="ECO:0000256" key="1">
    <source>
        <dbReference type="SAM" id="MobiDB-lite"/>
    </source>
</evidence>
<evidence type="ECO:0000313" key="3">
    <source>
        <dbReference type="EMBL" id="GAO41641.1"/>
    </source>
</evidence>
<reference evidence="3 4" key="1">
    <citation type="submission" date="2015-04" db="EMBL/GenBank/DDBJ databases">
        <title>Whole genome shotgun sequence of Flavihumibacter petaseus NBRC 106054.</title>
        <authorList>
            <person name="Miyazawa S."/>
            <person name="Hosoyama A."/>
            <person name="Hashimoto M."/>
            <person name="Noguchi M."/>
            <person name="Tsuchikane K."/>
            <person name="Ohji S."/>
            <person name="Yamazoe A."/>
            <person name="Ichikawa N."/>
            <person name="Kimura A."/>
            <person name="Fujita N."/>
        </authorList>
    </citation>
    <scope>NUCLEOTIDE SEQUENCE [LARGE SCALE GENOMIC DNA]</scope>
    <source>
        <strain evidence="3 4">NBRC 106054</strain>
    </source>
</reference>
<dbReference type="STRING" id="1220578.FPE01S_01_06550"/>
<keyword evidence="2" id="KW-0732">Signal</keyword>
<dbReference type="RefSeq" id="WP_157473878.1">
    <property type="nucleotide sequence ID" value="NZ_BBWV01000001.1"/>
</dbReference>
<comment type="caution">
    <text evidence="3">The sequence shown here is derived from an EMBL/GenBank/DDBJ whole genome shotgun (WGS) entry which is preliminary data.</text>
</comment>
<sequence>MKKFLVAAALLLAITGIGFAQTPAQKPADKPATHKSHKHHAEKKEKTEKKEPKQGN</sequence>
<keyword evidence="4" id="KW-1185">Reference proteome</keyword>
<feature type="compositionally biased region" description="Basic and acidic residues" evidence="1">
    <location>
        <begin position="42"/>
        <end position="56"/>
    </location>
</feature>